<evidence type="ECO:0000256" key="4">
    <source>
        <dbReference type="ARBA" id="ARBA00022386"/>
    </source>
</evidence>
<evidence type="ECO:0000256" key="8">
    <source>
        <dbReference type="ARBA" id="ARBA00023125"/>
    </source>
</evidence>
<dbReference type="InterPro" id="IPR036421">
    <property type="entry name" value="Fe_dep_repressor_sf"/>
</dbReference>
<comment type="subunit">
    <text evidence="3">Homodimer.</text>
</comment>
<keyword evidence="17" id="KW-1185">Reference proteome</keyword>
<evidence type="ECO:0000256" key="2">
    <source>
        <dbReference type="ARBA" id="ARBA00007871"/>
    </source>
</evidence>
<dbReference type="SUPFAM" id="SSF47979">
    <property type="entry name" value="Iron-dependent repressor protein, dimerization domain"/>
    <property type="match status" value="1"/>
</dbReference>
<dbReference type="Gene3D" id="1.10.10.10">
    <property type="entry name" value="Winged helix-like DNA-binding domain superfamily/Winged helix DNA-binding domain"/>
    <property type="match status" value="1"/>
</dbReference>
<comment type="subcellular location">
    <subcellularLocation>
        <location evidence="1">Cytoplasm</location>
    </subcellularLocation>
</comment>
<evidence type="ECO:0000256" key="3">
    <source>
        <dbReference type="ARBA" id="ARBA00011738"/>
    </source>
</evidence>
<dbReference type="Pfam" id="PF02742">
    <property type="entry name" value="Fe_dep_repr_C"/>
    <property type="match status" value="1"/>
</dbReference>
<keyword evidence="11" id="KW-0464">Manganese</keyword>
<dbReference type="GO" id="GO:0005737">
    <property type="term" value="C:cytoplasm"/>
    <property type="evidence" value="ECO:0007669"/>
    <property type="project" value="UniProtKB-SubCell"/>
</dbReference>
<evidence type="ECO:0000259" key="15">
    <source>
        <dbReference type="PROSITE" id="PS50944"/>
    </source>
</evidence>
<dbReference type="SUPFAM" id="SSF46785">
    <property type="entry name" value="Winged helix' DNA-binding domain"/>
    <property type="match status" value="1"/>
</dbReference>
<keyword evidence="10" id="KW-0804">Transcription</keyword>
<dbReference type="InterPro" id="IPR022689">
    <property type="entry name" value="Iron_dep_repressor"/>
</dbReference>
<keyword evidence="5" id="KW-0963">Cytoplasm</keyword>
<comment type="similarity">
    <text evidence="2">Belongs to the DtxR/MntR family.</text>
</comment>
<protein>
    <recommendedName>
        <fullName evidence="4">Transcriptional regulator MntR</fullName>
    </recommendedName>
    <alternativeName>
        <fullName evidence="13">Manganese transport regulator</fullName>
    </alternativeName>
</protein>
<name>A0A967BBY5_9PROT</name>
<feature type="domain" description="HTH dtxR-type" evidence="15">
    <location>
        <begin position="38"/>
        <end position="99"/>
    </location>
</feature>
<feature type="region of interest" description="Disordered" evidence="14">
    <location>
        <begin position="1"/>
        <end position="30"/>
    </location>
</feature>
<evidence type="ECO:0000256" key="14">
    <source>
        <dbReference type="SAM" id="MobiDB-lite"/>
    </source>
</evidence>
<evidence type="ECO:0000256" key="13">
    <source>
        <dbReference type="ARBA" id="ARBA00032593"/>
    </source>
</evidence>
<evidence type="ECO:0000256" key="1">
    <source>
        <dbReference type="ARBA" id="ARBA00004496"/>
    </source>
</evidence>
<evidence type="ECO:0000256" key="11">
    <source>
        <dbReference type="ARBA" id="ARBA00023211"/>
    </source>
</evidence>
<dbReference type="GO" id="GO:0046914">
    <property type="term" value="F:transition metal ion binding"/>
    <property type="evidence" value="ECO:0007669"/>
    <property type="project" value="InterPro"/>
</dbReference>
<evidence type="ECO:0000256" key="6">
    <source>
        <dbReference type="ARBA" id="ARBA00022491"/>
    </source>
</evidence>
<dbReference type="Pfam" id="PF01325">
    <property type="entry name" value="Fe_dep_repress"/>
    <property type="match status" value="1"/>
</dbReference>
<dbReference type="Proteomes" id="UP000597459">
    <property type="component" value="Unassembled WGS sequence"/>
</dbReference>
<keyword evidence="7" id="KW-0805">Transcription regulation</keyword>
<dbReference type="GO" id="GO:0046983">
    <property type="term" value="F:protein dimerization activity"/>
    <property type="evidence" value="ECO:0007669"/>
    <property type="project" value="InterPro"/>
</dbReference>
<dbReference type="PANTHER" id="PTHR33238:SF11">
    <property type="entry name" value="TRANSCRIPTIONAL REGULATOR MNTR"/>
    <property type="match status" value="1"/>
</dbReference>
<dbReference type="InterPro" id="IPR001367">
    <property type="entry name" value="Fe_dep_repressor"/>
</dbReference>
<dbReference type="InterPro" id="IPR022687">
    <property type="entry name" value="HTH_DTXR"/>
</dbReference>
<evidence type="ECO:0000256" key="12">
    <source>
        <dbReference type="ARBA" id="ARBA00025185"/>
    </source>
</evidence>
<keyword evidence="6" id="KW-0678">Repressor</keyword>
<dbReference type="GO" id="GO:0003700">
    <property type="term" value="F:DNA-binding transcription factor activity"/>
    <property type="evidence" value="ECO:0007669"/>
    <property type="project" value="InterPro"/>
</dbReference>
<dbReference type="PANTHER" id="PTHR33238">
    <property type="entry name" value="IRON (METAL) DEPENDENT REPRESSOR, DTXR FAMILY"/>
    <property type="match status" value="1"/>
</dbReference>
<dbReference type="Gene3D" id="1.10.60.10">
    <property type="entry name" value="Iron dependent repressor, metal binding and dimerisation domain"/>
    <property type="match status" value="1"/>
</dbReference>
<keyword evidence="8" id="KW-0238">DNA-binding</keyword>
<organism evidence="16 17">
    <name type="scientific">Acetobacter estunensis</name>
    <dbReference type="NCBI Taxonomy" id="104097"/>
    <lineage>
        <taxon>Bacteria</taxon>
        <taxon>Pseudomonadati</taxon>
        <taxon>Pseudomonadota</taxon>
        <taxon>Alphaproteobacteria</taxon>
        <taxon>Acetobacterales</taxon>
        <taxon>Acetobacteraceae</taxon>
        <taxon>Acetobacter</taxon>
    </lineage>
</organism>
<dbReference type="InterPro" id="IPR050536">
    <property type="entry name" value="DtxR_MntR_Metal-Reg"/>
</dbReference>
<reference evidence="16" key="1">
    <citation type="submission" date="2019-11" db="EMBL/GenBank/DDBJ databases">
        <title>Description of new Acetobacter species.</title>
        <authorList>
            <person name="Cleenwerck I."/>
            <person name="Sombolestani A.S."/>
        </authorList>
    </citation>
    <scope>NUCLEOTIDE SEQUENCE</scope>
    <source>
        <strain evidence="16">LMG 1626</strain>
    </source>
</reference>
<evidence type="ECO:0000256" key="5">
    <source>
        <dbReference type="ARBA" id="ARBA00022490"/>
    </source>
</evidence>
<evidence type="ECO:0000256" key="10">
    <source>
        <dbReference type="ARBA" id="ARBA00023163"/>
    </source>
</evidence>
<dbReference type="AlphaFoldDB" id="A0A967BBY5"/>
<keyword evidence="9" id="KW-0010">Activator</keyword>
<evidence type="ECO:0000256" key="7">
    <source>
        <dbReference type="ARBA" id="ARBA00023015"/>
    </source>
</evidence>
<evidence type="ECO:0000313" key="17">
    <source>
        <dbReference type="Proteomes" id="UP000597459"/>
    </source>
</evidence>
<gene>
    <name evidence="16" type="primary">mntR</name>
    <name evidence="16" type="ORF">GOB87_09635</name>
</gene>
<dbReference type="NCBIfam" id="NF008273">
    <property type="entry name" value="PRK11050.1"/>
    <property type="match status" value="1"/>
</dbReference>
<evidence type="ECO:0000256" key="9">
    <source>
        <dbReference type="ARBA" id="ARBA00023159"/>
    </source>
</evidence>
<comment type="function">
    <text evidence="12">In the presence of manganese, represses expression of mntH and mntS. Up-regulates expression of mntP.</text>
</comment>
<dbReference type="InterPro" id="IPR036390">
    <property type="entry name" value="WH_DNA-bd_sf"/>
</dbReference>
<accession>A0A967BBY5</accession>
<sequence length="167" mass="18498">MIAGRKQVSRKESRGASRRMPDVETQSRGFEAAREARRSVLVEDYLELISDLLLEGGEARQVEIAKRLGVSQPTVAKMLARLVAEGLVHQKPYRGVFLSEAGQKVADDARIRHQVVERFLLALGVSRESAQIDAEGMEHHVSEETLGAFRMALEGGLEAFMKAAQKK</sequence>
<feature type="compositionally biased region" description="Basic and acidic residues" evidence="14">
    <location>
        <begin position="9"/>
        <end position="22"/>
    </location>
</feature>
<dbReference type="EMBL" id="WOTH01000018">
    <property type="protein sequence ID" value="NHO54213.1"/>
    <property type="molecule type" value="Genomic_DNA"/>
</dbReference>
<evidence type="ECO:0000313" key="16">
    <source>
        <dbReference type="EMBL" id="NHO54213.1"/>
    </source>
</evidence>
<dbReference type="SMART" id="SM00529">
    <property type="entry name" value="HTH_DTXR"/>
    <property type="match status" value="1"/>
</dbReference>
<dbReference type="GO" id="GO:0003677">
    <property type="term" value="F:DNA binding"/>
    <property type="evidence" value="ECO:0007669"/>
    <property type="project" value="UniProtKB-KW"/>
</dbReference>
<comment type="caution">
    <text evidence="16">The sequence shown here is derived from an EMBL/GenBank/DDBJ whole genome shotgun (WGS) entry which is preliminary data.</text>
</comment>
<dbReference type="InterPro" id="IPR036388">
    <property type="entry name" value="WH-like_DNA-bd_sf"/>
</dbReference>
<proteinExistence type="inferred from homology"/>
<dbReference type="PROSITE" id="PS50944">
    <property type="entry name" value="HTH_DTXR"/>
    <property type="match status" value="1"/>
</dbReference>